<proteinExistence type="inferred from homology"/>
<dbReference type="EMBL" id="QLYX01000003">
    <property type="protein sequence ID" value="RAY16022.1"/>
    <property type="molecule type" value="Genomic_DNA"/>
</dbReference>
<dbReference type="Pfam" id="PF01648">
    <property type="entry name" value="ACPS"/>
    <property type="match status" value="1"/>
</dbReference>
<dbReference type="GO" id="GO:0008897">
    <property type="term" value="F:holo-[acyl-carrier-protein] synthase activity"/>
    <property type="evidence" value="ECO:0007669"/>
    <property type="project" value="InterPro"/>
</dbReference>
<protein>
    <submittedName>
        <fullName evidence="4">4-phosphopantetheinyl transferase</fullName>
    </submittedName>
</protein>
<evidence type="ECO:0000259" key="3">
    <source>
        <dbReference type="Pfam" id="PF01648"/>
    </source>
</evidence>
<dbReference type="GO" id="GO:0005829">
    <property type="term" value="C:cytosol"/>
    <property type="evidence" value="ECO:0007669"/>
    <property type="project" value="TreeGrafter"/>
</dbReference>
<reference evidence="4 5" key="1">
    <citation type="submission" date="2018-06" db="EMBL/GenBank/DDBJ databases">
        <title>Actinomadura craniellae sp. nov. isolated from marine sponge Craniella sp.</title>
        <authorList>
            <person name="Li L."/>
            <person name="Xu Q.H."/>
            <person name="Lin H.W."/>
            <person name="Lu Y.H."/>
        </authorList>
    </citation>
    <scope>NUCLEOTIDE SEQUENCE [LARGE SCALE GENOMIC DNA]</scope>
    <source>
        <strain evidence="4 5">LHW63021</strain>
    </source>
</reference>
<name>A0A365HAI3_9ACTN</name>
<dbReference type="Proteomes" id="UP000251891">
    <property type="component" value="Unassembled WGS sequence"/>
</dbReference>
<dbReference type="Gene3D" id="3.90.470.20">
    <property type="entry name" value="4'-phosphopantetheinyl transferase domain"/>
    <property type="match status" value="1"/>
</dbReference>
<feature type="domain" description="4'-phosphopantetheinyl transferase" evidence="3">
    <location>
        <begin position="106"/>
        <end position="172"/>
    </location>
</feature>
<keyword evidence="2 4" id="KW-0808">Transferase</keyword>
<dbReference type="OrthoDB" id="190168at2"/>
<dbReference type="AlphaFoldDB" id="A0A365HAI3"/>
<comment type="caution">
    <text evidence="4">The sequence shown here is derived from an EMBL/GenBank/DDBJ whole genome shotgun (WGS) entry which is preliminary data.</text>
</comment>
<comment type="similarity">
    <text evidence="1">Belongs to the P-Pant transferase superfamily. Gsp/Sfp/HetI/AcpT family.</text>
</comment>
<gene>
    <name evidence="4" type="ORF">DPM19_08690</name>
</gene>
<keyword evidence="5" id="KW-1185">Reference proteome</keyword>
<dbReference type="SUPFAM" id="SSF56214">
    <property type="entry name" value="4'-phosphopantetheinyl transferase"/>
    <property type="match status" value="2"/>
</dbReference>
<evidence type="ECO:0000313" key="4">
    <source>
        <dbReference type="EMBL" id="RAY16022.1"/>
    </source>
</evidence>
<evidence type="ECO:0000256" key="1">
    <source>
        <dbReference type="ARBA" id="ARBA00010990"/>
    </source>
</evidence>
<dbReference type="InterPro" id="IPR008278">
    <property type="entry name" value="4-PPantetheinyl_Trfase_dom"/>
</dbReference>
<dbReference type="InterPro" id="IPR037143">
    <property type="entry name" value="4-PPantetheinyl_Trfase_dom_sf"/>
</dbReference>
<organism evidence="4 5">
    <name type="scientific">Actinomadura craniellae</name>
    <dbReference type="NCBI Taxonomy" id="2231787"/>
    <lineage>
        <taxon>Bacteria</taxon>
        <taxon>Bacillati</taxon>
        <taxon>Actinomycetota</taxon>
        <taxon>Actinomycetes</taxon>
        <taxon>Streptosporangiales</taxon>
        <taxon>Thermomonosporaceae</taxon>
        <taxon>Actinomadura</taxon>
    </lineage>
</organism>
<sequence>MEPVTVWWASVREAGPAHLALLDEVERARRERYLRDVDRDRFTLGAAVTRLAAGRERGLPPDRVPLTRTCPDCGAPHGRPVIAGGPHISVSHSGDRVAVAVSAHGPVGVDVEAAGRSLAEVAAQLLGPDERVRDAADLLTYWTRKEAVLKVTGDGLRVPLTDVRVSGPGEPPRLLDWAGRPGLAGRITLCALDPGPGHAACLALLDQPAAEVVERPAAELLR</sequence>
<dbReference type="GO" id="GO:0019878">
    <property type="term" value="P:lysine biosynthetic process via aminoadipic acid"/>
    <property type="evidence" value="ECO:0007669"/>
    <property type="project" value="TreeGrafter"/>
</dbReference>
<dbReference type="PANTHER" id="PTHR12215">
    <property type="entry name" value="PHOSPHOPANTETHEINE TRANSFERASE"/>
    <property type="match status" value="1"/>
</dbReference>
<evidence type="ECO:0000313" key="5">
    <source>
        <dbReference type="Proteomes" id="UP000251891"/>
    </source>
</evidence>
<dbReference type="GO" id="GO:0000287">
    <property type="term" value="F:magnesium ion binding"/>
    <property type="evidence" value="ECO:0007669"/>
    <property type="project" value="InterPro"/>
</dbReference>
<dbReference type="InterPro" id="IPR050559">
    <property type="entry name" value="P-Pant_transferase_sf"/>
</dbReference>
<dbReference type="PANTHER" id="PTHR12215:SF10">
    <property type="entry name" value="L-AMINOADIPATE-SEMIALDEHYDE DEHYDROGENASE-PHOSPHOPANTETHEINYL TRANSFERASE"/>
    <property type="match status" value="1"/>
</dbReference>
<evidence type="ECO:0000256" key="2">
    <source>
        <dbReference type="ARBA" id="ARBA00022679"/>
    </source>
</evidence>
<accession>A0A365HAI3</accession>